<organism evidence="2 3">
    <name type="scientific">Blyttiomyces helicus</name>
    <dbReference type="NCBI Taxonomy" id="388810"/>
    <lineage>
        <taxon>Eukaryota</taxon>
        <taxon>Fungi</taxon>
        <taxon>Fungi incertae sedis</taxon>
        <taxon>Chytridiomycota</taxon>
        <taxon>Chytridiomycota incertae sedis</taxon>
        <taxon>Chytridiomycetes</taxon>
        <taxon>Chytridiomycetes incertae sedis</taxon>
        <taxon>Blyttiomyces</taxon>
    </lineage>
</organism>
<feature type="domain" description="Bacteriophage/plasmid primase P4 C-terminal" evidence="1">
    <location>
        <begin position="76"/>
        <end position="164"/>
    </location>
</feature>
<evidence type="ECO:0000259" key="1">
    <source>
        <dbReference type="Pfam" id="PF08706"/>
    </source>
</evidence>
<dbReference type="AlphaFoldDB" id="A0A4P9VZX9"/>
<reference evidence="3" key="1">
    <citation type="journal article" date="2018" name="Nat. Microbiol.">
        <title>Leveraging single-cell genomics to expand the fungal tree of life.</title>
        <authorList>
            <person name="Ahrendt S.R."/>
            <person name="Quandt C.A."/>
            <person name="Ciobanu D."/>
            <person name="Clum A."/>
            <person name="Salamov A."/>
            <person name="Andreopoulos B."/>
            <person name="Cheng J.F."/>
            <person name="Woyke T."/>
            <person name="Pelin A."/>
            <person name="Henrissat B."/>
            <person name="Reynolds N.K."/>
            <person name="Benny G.L."/>
            <person name="Smith M.E."/>
            <person name="James T.Y."/>
            <person name="Grigoriev I.V."/>
        </authorList>
    </citation>
    <scope>NUCLEOTIDE SEQUENCE [LARGE SCALE GENOMIC DNA]</scope>
</reference>
<sequence>MNVLFQHNVQIINNNYGQSTDLDVKFDTILTIFPDDDELDLLIFKNVASYYQHAKTFFMQNTSDENLKRARELRFDHILKRLKDKDQNTTLHEAGILFKKFNPRFEENLDNNRYLLSFRNGVYDLKTGNFRKSSSLDYLTTTIDYKLPEIVDQEIHDEINNFIDSIMPNDSAQMAC</sequence>
<dbReference type="Pfam" id="PF08706">
    <property type="entry name" value="D5_N"/>
    <property type="match status" value="1"/>
</dbReference>
<evidence type="ECO:0000313" key="2">
    <source>
        <dbReference type="EMBL" id="RKO83968.1"/>
    </source>
</evidence>
<dbReference type="Proteomes" id="UP000269721">
    <property type="component" value="Unassembled WGS sequence"/>
</dbReference>
<dbReference type="OrthoDB" id="2375545at2759"/>
<protein>
    <recommendedName>
        <fullName evidence="1">Bacteriophage/plasmid primase P4 C-terminal domain-containing protein</fullName>
    </recommendedName>
</protein>
<proteinExistence type="predicted"/>
<gene>
    <name evidence="2" type="ORF">BDK51DRAFT_49529</name>
</gene>
<accession>A0A4P9VZX9</accession>
<keyword evidence="3" id="KW-1185">Reference proteome</keyword>
<evidence type="ECO:0000313" key="3">
    <source>
        <dbReference type="Proteomes" id="UP000269721"/>
    </source>
</evidence>
<dbReference type="InterPro" id="IPR014818">
    <property type="entry name" value="Phage/plasmid_primase_P4_C"/>
</dbReference>
<name>A0A4P9VZX9_9FUNG</name>
<dbReference type="EMBL" id="ML000646">
    <property type="protein sequence ID" value="RKO83968.1"/>
    <property type="molecule type" value="Genomic_DNA"/>
</dbReference>